<organism evidence="2 3">
    <name type="scientific">Pleurotus ostreatus (strain PC15)</name>
    <name type="common">Oyster mushroom</name>
    <dbReference type="NCBI Taxonomy" id="1137138"/>
    <lineage>
        <taxon>Eukaryota</taxon>
        <taxon>Fungi</taxon>
        <taxon>Dikarya</taxon>
        <taxon>Basidiomycota</taxon>
        <taxon>Agaricomycotina</taxon>
        <taxon>Agaricomycetes</taxon>
        <taxon>Agaricomycetidae</taxon>
        <taxon>Agaricales</taxon>
        <taxon>Pleurotineae</taxon>
        <taxon>Pleurotaceae</taxon>
        <taxon>Pleurotus</taxon>
    </lineage>
</organism>
<name>A0A067NIM7_PLEO1</name>
<dbReference type="VEuPathDB" id="FungiDB:PLEOSDRAFT_1104407"/>
<accession>A0A067NIM7</accession>
<dbReference type="STRING" id="1137138.A0A067NIM7"/>
<feature type="region of interest" description="Disordered" evidence="1">
    <location>
        <begin position="1"/>
        <end position="23"/>
    </location>
</feature>
<dbReference type="AlphaFoldDB" id="A0A067NIM7"/>
<protein>
    <submittedName>
        <fullName evidence="2">Uncharacterized protein</fullName>
    </submittedName>
</protein>
<proteinExistence type="predicted"/>
<evidence type="ECO:0000313" key="3">
    <source>
        <dbReference type="Proteomes" id="UP000027073"/>
    </source>
</evidence>
<reference evidence="3" key="1">
    <citation type="journal article" date="2014" name="Proc. Natl. Acad. Sci. U.S.A.">
        <title>Extensive sampling of basidiomycete genomes demonstrates inadequacy of the white-rot/brown-rot paradigm for wood decay fungi.</title>
        <authorList>
            <person name="Riley R."/>
            <person name="Salamov A.A."/>
            <person name="Brown D.W."/>
            <person name="Nagy L.G."/>
            <person name="Floudas D."/>
            <person name="Held B.W."/>
            <person name="Levasseur A."/>
            <person name="Lombard V."/>
            <person name="Morin E."/>
            <person name="Otillar R."/>
            <person name="Lindquist E.A."/>
            <person name="Sun H."/>
            <person name="LaButti K.M."/>
            <person name="Schmutz J."/>
            <person name="Jabbour D."/>
            <person name="Luo H."/>
            <person name="Baker S.E."/>
            <person name="Pisabarro A.G."/>
            <person name="Walton J.D."/>
            <person name="Blanchette R.A."/>
            <person name="Henrissat B."/>
            <person name="Martin F."/>
            <person name="Cullen D."/>
            <person name="Hibbett D.S."/>
            <person name="Grigoriev I.V."/>
        </authorList>
    </citation>
    <scope>NUCLEOTIDE SEQUENCE [LARGE SCALE GENOMIC DNA]</scope>
    <source>
        <strain evidence="3">PC15</strain>
    </source>
</reference>
<evidence type="ECO:0000256" key="1">
    <source>
        <dbReference type="SAM" id="MobiDB-lite"/>
    </source>
</evidence>
<evidence type="ECO:0000313" key="2">
    <source>
        <dbReference type="EMBL" id="KDQ27729.1"/>
    </source>
</evidence>
<sequence>MSARINGPVVITNPRPLQASNGEDSKSRHLLFDAHFFLSDGSELTVLLKYFNQNNLLLHDPDDPDAGVVVVLEATVVRMSTEAHIEGSDLTLDELREYQLYGDVAWMYPCNIDPRIPPYIHAIGTAGSVERDIATFNIDANQWSPVYPRNHPSASLPLRVLVPTSKRFPDPKKICPSNQQWTYVAGCPTKFSLKDGYLDRLDLDLNAIAYMGKHVPPYNPSQGIHLHTFFAAAPLSLLPPPALCKTPDGPVSAKRKRFNFGKFDGVEYAPETPVRKRPRRDDPFASDCTVLECSSS</sequence>
<dbReference type="Proteomes" id="UP000027073">
    <property type="component" value="Unassembled WGS sequence"/>
</dbReference>
<gene>
    <name evidence="2" type="ORF">PLEOSDRAFT_1104407</name>
</gene>
<dbReference type="InParanoid" id="A0A067NIM7"/>
<dbReference type="OrthoDB" id="2652955at2759"/>
<dbReference type="EMBL" id="KL198008">
    <property type="protein sequence ID" value="KDQ27729.1"/>
    <property type="molecule type" value="Genomic_DNA"/>
</dbReference>
<dbReference type="HOGENOM" id="CLU_947038_0_0_1"/>